<dbReference type="GO" id="GO:0004523">
    <property type="term" value="F:RNA-DNA hybrid ribonuclease activity"/>
    <property type="evidence" value="ECO:0007669"/>
    <property type="project" value="InterPro"/>
</dbReference>
<reference evidence="2 3" key="1">
    <citation type="submission" date="2024-04" db="EMBL/GenBank/DDBJ databases">
        <authorList>
            <person name="Fracassetti M."/>
        </authorList>
    </citation>
    <scope>NUCLEOTIDE SEQUENCE [LARGE SCALE GENOMIC DNA]</scope>
</reference>
<dbReference type="GO" id="GO:0003676">
    <property type="term" value="F:nucleic acid binding"/>
    <property type="evidence" value="ECO:0007669"/>
    <property type="project" value="InterPro"/>
</dbReference>
<dbReference type="InterPro" id="IPR012337">
    <property type="entry name" value="RNaseH-like_sf"/>
</dbReference>
<feature type="domain" description="RNase H type-1" evidence="1">
    <location>
        <begin position="250"/>
        <end position="380"/>
    </location>
</feature>
<dbReference type="Pfam" id="PF13456">
    <property type="entry name" value="RVT_3"/>
    <property type="match status" value="1"/>
</dbReference>
<dbReference type="AlphaFoldDB" id="A0AAV2D2Y5"/>
<accession>A0AAV2D2Y5</accession>
<dbReference type="Pfam" id="PF13966">
    <property type="entry name" value="zf-RVT"/>
    <property type="match status" value="1"/>
</dbReference>
<dbReference type="InterPro" id="IPR044730">
    <property type="entry name" value="RNase_H-like_dom_plant"/>
</dbReference>
<dbReference type="Gene3D" id="3.30.420.10">
    <property type="entry name" value="Ribonuclease H-like superfamily/Ribonuclease H"/>
    <property type="match status" value="1"/>
</dbReference>
<organism evidence="2 3">
    <name type="scientific">Linum trigynum</name>
    <dbReference type="NCBI Taxonomy" id="586398"/>
    <lineage>
        <taxon>Eukaryota</taxon>
        <taxon>Viridiplantae</taxon>
        <taxon>Streptophyta</taxon>
        <taxon>Embryophyta</taxon>
        <taxon>Tracheophyta</taxon>
        <taxon>Spermatophyta</taxon>
        <taxon>Magnoliopsida</taxon>
        <taxon>eudicotyledons</taxon>
        <taxon>Gunneridae</taxon>
        <taxon>Pentapetalae</taxon>
        <taxon>rosids</taxon>
        <taxon>fabids</taxon>
        <taxon>Malpighiales</taxon>
        <taxon>Linaceae</taxon>
        <taxon>Linum</taxon>
    </lineage>
</organism>
<evidence type="ECO:0000259" key="1">
    <source>
        <dbReference type="PROSITE" id="PS50879"/>
    </source>
</evidence>
<dbReference type="InterPro" id="IPR026960">
    <property type="entry name" value="RVT-Znf"/>
</dbReference>
<dbReference type="PROSITE" id="PS50879">
    <property type="entry name" value="RNASE_H_1"/>
    <property type="match status" value="1"/>
</dbReference>
<proteinExistence type="predicted"/>
<keyword evidence="3" id="KW-1185">Reference proteome</keyword>
<sequence>MHSYLDIDGRWDITHLSRWLSTDILQKITAVMVDPLSPNADQIFWKVSADGRFTTKSAYQLNQAGRMGQNDQIWKDIWKLPIPERVRCFVWLVFLSRIATNALRFCRRCSDTPACDRCVDTPETVLHVLRDCPPARFCWARWVPIDRQTEFFHRDQEDWLRSNLSNEDMMESGLVWNEFFSIAIWLIWKNRCTVCFKGASRAFTAPTLAHSIQHKSLLWHKAWAAPSFKPGRSILQGDRITEQIRWQPPSTGWRKLNIDGASAGNPGTAGAGRVIRDEQGRWIAGFVAKIGEATAALAELWAFYHGLNLAWKIGCDSLVIESDSQLAIQLINNRRDPVHPYASLLDAIRRMLAQSWLVRIVHTYREGNRVSSRSTVSSIPTVRMNSLIRRVSSFRSLEMMIWVFLLSAK</sequence>
<dbReference type="InterPro" id="IPR036397">
    <property type="entry name" value="RNaseH_sf"/>
</dbReference>
<dbReference type="CDD" id="cd06222">
    <property type="entry name" value="RNase_H_like"/>
    <property type="match status" value="1"/>
</dbReference>
<gene>
    <name evidence="2" type="ORF">LTRI10_LOCUS10485</name>
</gene>
<dbReference type="InterPro" id="IPR053151">
    <property type="entry name" value="RNase_H-like"/>
</dbReference>
<dbReference type="InterPro" id="IPR002156">
    <property type="entry name" value="RNaseH_domain"/>
</dbReference>
<dbReference type="PANTHER" id="PTHR47723:SF19">
    <property type="entry name" value="POLYNUCLEOTIDYL TRANSFERASE, RIBONUCLEASE H-LIKE SUPERFAMILY PROTEIN"/>
    <property type="match status" value="1"/>
</dbReference>
<evidence type="ECO:0000313" key="2">
    <source>
        <dbReference type="EMBL" id="CAL1366108.1"/>
    </source>
</evidence>
<evidence type="ECO:0000313" key="3">
    <source>
        <dbReference type="Proteomes" id="UP001497516"/>
    </source>
</evidence>
<name>A0AAV2D2Y5_9ROSI</name>
<dbReference type="EMBL" id="OZ034815">
    <property type="protein sequence ID" value="CAL1366108.1"/>
    <property type="molecule type" value="Genomic_DNA"/>
</dbReference>
<dbReference type="SUPFAM" id="SSF53098">
    <property type="entry name" value="Ribonuclease H-like"/>
    <property type="match status" value="1"/>
</dbReference>
<dbReference type="PANTHER" id="PTHR47723">
    <property type="entry name" value="OS05G0353850 PROTEIN"/>
    <property type="match status" value="1"/>
</dbReference>
<protein>
    <recommendedName>
        <fullName evidence="1">RNase H type-1 domain-containing protein</fullName>
    </recommendedName>
</protein>
<dbReference type="Proteomes" id="UP001497516">
    <property type="component" value="Chromosome 2"/>
</dbReference>